<evidence type="ECO:0000313" key="10">
    <source>
        <dbReference type="Proteomes" id="UP000701680"/>
    </source>
</evidence>
<evidence type="ECO:0000313" key="8">
    <source>
        <dbReference type="EMBL" id="NVH58964.1"/>
    </source>
</evidence>
<keyword evidence="2" id="KW-0813">Transport</keyword>
<accession>A0A850HKB0</accession>
<dbReference type="InterPro" id="IPR000175">
    <property type="entry name" value="Na/ntran_symport"/>
</dbReference>
<evidence type="ECO:0000313" key="9">
    <source>
        <dbReference type="Proteomes" id="UP000528555"/>
    </source>
</evidence>
<feature type="transmembrane region" description="Helical" evidence="6">
    <location>
        <begin position="426"/>
        <end position="445"/>
    </location>
</feature>
<keyword evidence="3 6" id="KW-0812">Transmembrane</keyword>
<organism evidence="8 9">
    <name type="scientific">Dorea phocaeensis</name>
    <dbReference type="NCBI Taxonomy" id="2040291"/>
    <lineage>
        <taxon>Bacteria</taxon>
        <taxon>Bacillati</taxon>
        <taxon>Bacillota</taxon>
        <taxon>Clostridia</taxon>
        <taxon>Lachnospirales</taxon>
        <taxon>Lachnospiraceae</taxon>
        <taxon>Dorea</taxon>
    </lineage>
</organism>
<proteinExistence type="predicted"/>
<name>A0A850HKB0_9FIRM</name>
<dbReference type="EMBL" id="JAAIUO010000007">
    <property type="protein sequence ID" value="NSK15191.1"/>
    <property type="molecule type" value="Genomic_DNA"/>
</dbReference>
<feature type="transmembrane region" description="Helical" evidence="6">
    <location>
        <begin position="378"/>
        <end position="399"/>
    </location>
</feature>
<keyword evidence="9" id="KW-1185">Reference proteome</keyword>
<reference evidence="9 10" key="1">
    <citation type="journal article" date="2020" name="Cell Host Microbe">
        <title>Functional and Genomic Variation between Human-Derived Isolates of Lachnospiraceae Reveals Inter- and Intra-Species Diversity.</title>
        <authorList>
            <person name="Sorbara M.T."/>
            <person name="Littmann E.R."/>
            <person name="Fontana E."/>
            <person name="Moody T.U."/>
            <person name="Kohout C.E."/>
            <person name="Gjonbalaj M."/>
            <person name="Eaton V."/>
            <person name="Seok R."/>
            <person name="Leiner I.M."/>
            <person name="Pamer E.G."/>
        </authorList>
    </citation>
    <scope>NUCLEOTIDE SEQUENCE [LARGE SCALE GENOMIC DNA]</scope>
    <source>
        <strain evidence="8 9">MSK.17.11</strain>
        <strain evidence="7 10">MSK.17.38</strain>
    </source>
</reference>
<feature type="transmembrane region" description="Helical" evidence="6">
    <location>
        <begin position="42"/>
        <end position="64"/>
    </location>
</feature>
<comment type="subcellular location">
    <subcellularLocation>
        <location evidence="1">Membrane</location>
        <topology evidence="1">Multi-pass membrane protein</topology>
    </subcellularLocation>
</comment>
<dbReference type="PANTHER" id="PTHR42948:SF1">
    <property type="entry name" value="TRANSPORTER"/>
    <property type="match status" value="1"/>
</dbReference>
<dbReference type="EMBL" id="JAAITX010000007">
    <property type="protein sequence ID" value="NVH58964.1"/>
    <property type="molecule type" value="Genomic_DNA"/>
</dbReference>
<gene>
    <name evidence="8" type="ORF">G5A66_09980</name>
    <name evidence="7" type="ORF">G5A75_10005</name>
</gene>
<evidence type="ECO:0000313" key="7">
    <source>
        <dbReference type="EMBL" id="NSK15191.1"/>
    </source>
</evidence>
<dbReference type="Pfam" id="PF00209">
    <property type="entry name" value="SNF"/>
    <property type="match status" value="2"/>
</dbReference>
<dbReference type="RefSeq" id="WP_101695044.1">
    <property type="nucleotide sequence ID" value="NZ_JAAITX010000007.1"/>
</dbReference>
<dbReference type="PANTHER" id="PTHR42948">
    <property type="entry name" value="TRANSPORTER"/>
    <property type="match status" value="1"/>
</dbReference>
<feature type="transmembrane region" description="Helical" evidence="6">
    <location>
        <begin position="225"/>
        <end position="250"/>
    </location>
</feature>
<dbReference type="GO" id="GO:0016020">
    <property type="term" value="C:membrane"/>
    <property type="evidence" value="ECO:0007669"/>
    <property type="project" value="UniProtKB-SubCell"/>
</dbReference>
<dbReference type="CDD" id="cd10336">
    <property type="entry name" value="SLC6sbd_Tyt1-Like"/>
    <property type="match status" value="1"/>
</dbReference>
<feature type="transmembrane region" description="Helical" evidence="6">
    <location>
        <begin position="307"/>
        <end position="333"/>
    </location>
</feature>
<dbReference type="InterPro" id="IPR047218">
    <property type="entry name" value="YocR/YhdH-like"/>
</dbReference>
<dbReference type="OrthoDB" id="9762833at2"/>
<feature type="transmembrane region" description="Helical" evidence="6">
    <location>
        <begin position="154"/>
        <end position="172"/>
    </location>
</feature>
<evidence type="ECO:0000256" key="2">
    <source>
        <dbReference type="ARBA" id="ARBA00022448"/>
    </source>
</evidence>
<feature type="transmembrane region" description="Helical" evidence="6">
    <location>
        <begin position="345"/>
        <end position="366"/>
    </location>
</feature>
<dbReference type="Proteomes" id="UP000528555">
    <property type="component" value="Unassembled WGS sequence"/>
</dbReference>
<evidence type="ECO:0000256" key="6">
    <source>
        <dbReference type="SAM" id="Phobius"/>
    </source>
</evidence>
<keyword evidence="5 6" id="KW-0472">Membrane</keyword>
<feature type="transmembrane region" description="Helical" evidence="6">
    <location>
        <begin position="184"/>
        <end position="205"/>
    </location>
</feature>
<comment type="caution">
    <text evidence="8">The sequence shown here is derived from an EMBL/GenBank/DDBJ whole genome shotgun (WGS) entry which is preliminary data.</text>
</comment>
<dbReference type="NCBIfam" id="NF037979">
    <property type="entry name" value="Na_transp"/>
    <property type="match status" value="1"/>
</dbReference>
<sequence length="446" mass="48118">MGKRKEKGRDEFRTRMGFIVACIGSAVGMGNIWMFPYRTGKFGGAAFLIPYFIFVILLGFSGVIGEMAFGRGVKTGPLGAFSKAMEMRFGSKGKVPGRLIGLVPVLGSLGIAIGYSVVVGWFLKYLCSALTGSLTKVEDMGGYFGELAVDFGSIGWQMLGLGITFLIMLLGVTKGIEKMNKVMMPVFFVFFIVLMIRVVTLPGAADGYRYLFVPQWEQLGNIKTWVYALGQAFFSLSLAGSGTIVYGSYLKKDIDIVGCAKNVAFFDTCAALLAGMVVIPAVFAFGLDAASGPPLMFITLPVVFQKMPFGAVFAVIFFIAVLFAAITSLMNLFETPIEALQEQFHLSRGMAVGIIAVISAAVGIFIESGDAVGMWMDAVSIYIIPLGALLAGIMFFWVCPKGYARGQVEEGREKPLGKWFEPVTKYVFVGITLVVYVLGIFFGGIG</sequence>
<evidence type="ECO:0000256" key="5">
    <source>
        <dbReference type="ARBA" id="ARBA00023136"/>
    </source>
</evidence>
<dbReference type="AlphaFoldDB" id="A0A850HKB0"/>
<evidence type="ECO:0000256" key="4">
    <source>
        <dbReference type="ARBA" id="ARBA00022989"/>
    </source>
</evidence>
<keyword evidence="4 6" id="KW-1133">Transmembrane helix</keyword>
<dbReference type="PRINTS" id="PR00176">
    <property type="entry name" value="NANEUSMPORT"/>
</dbReference>
<reference evidence="8" key="2">
    <citation type="submission" date="2020-02" db="EMBL/GenBank/DDBJ databases">
        <authorList>
            <person name="Littmann E."/>
            <person name="Sorbara M."/>
        </authorList>
    </citation>
    <scope>NUCLEOTIDE SEQUENCE</scope>
    <source>
        <strain evidence="8">MSK.17.11</strain>
        <strain evidence="7">MSK.17.38</strain>
    </source>
</reference>
<feature type="transmembrane region" description="Helical" evidence="6">
    <location>
        <begin position="99"/>
        <end position="123"/>
    </location>
</feature>
<dbReference type="SUPFAM" id="SSF161070">
    <property type="entry name" value="SNF-like"/>
    <property type="match status" value="1"/>
</dbReference>
<feature type="transmembrane region" description="Helical" evidence="6">
    <location>
        <begin position="12"/>
        <end position="36"/>
    </location>
</feature>
<evidence type="ECO:0000256" key="3">
    <source>
        <dbReference type="ARBA" id="ARBA00022692"/>
    </source>
</evidence>
<dbReference type="PROSITE" id="PS50267">
    <property type="entry name" value="NA_NEUROTRAN_SYMP_3"/>
    <property type="match status" value="1"/>
</dbReference>
<feature type="transmembrane region" description="Helical" evidence="6">
    <location>
        <begin position="262"/>
        <end position="287"/>
    </location>
</feature>
<dbReference type="Proteomes" id="UP000701680">
    <property type="component" value="Unassembled WGS sequence"/>
</dbReference>
<protein>
    <submittedName>
        <fullName evidence="8">Sodium-dependent transporter</fullName>
    </submittedName>
</protein>
<dbReference type="InterPro" id="IPR037272">
    <property type="entry name" value="SNS_sf"/>
</dbReference>
<evidence type="ECO:0000256" key="1">
    <source>
        <dbReference type="ARBA" id="ARBA00004141"/>
    </source>
</evidence>